<dbReference type="OrthoDB" id="2082235at2"/>
<sequence length="174" mass="18788">MAKYRDGQTALLVVVDEVEGLVGPWRRRYNASAAAGLPAHVTVIVPFLDIERIDAAVSAELASLFAGQEPFGVVFERVGGFPGVRYLAPSAVDRFRELTGAVVARWPEAPPYGGVHDEVNPHLTVANGQPPEVFEAVEAAMRAGLSIAAEVSSVSLFVHEGRRWHRSAEFRLDG</sequence>
<dbReference type="Gene3D" id="3.90.1140.10">
    <property type="entry name" value="Cyclic phosphodiesterase"/>
    <property type="match status" value="1"/>
</dbReference>
<keyword evidence="2" id="KW-1185">Reference proteome</keyword>
<dbReference type="Pfam" id="PF13563">
    <property type="entry name" value="2_5_RNA_ligase2"/>
    <property type="match status" value="1"/>
</dbReference>
<comment type="caution">
    <text evidence="1">The sequence shown here is derived from an EMBL/GenBank/DDBJ whole genome shotgun (WGS) entry which is preliminary data.</text>
</comment>
<dbReference type="InterPro" id="IPR009097">
    <property type="entry name" value="Cyclic_Pdiesterase"/>
</dbReference>
<evidence type="ECO:0000313" key="1">
    <source>
        <dbReference type="EMBL" id="THV26684.1"/>
    </source>
</evidence>
<name>A0A4S8PEA4_9ACTN</name>
<accession>A0A4S8PEA4</accession>
<dbReference type="RefSeq" id="WP_136530881.1">
    <property type="nucleotide sequence ID" value="NZ_STGX01000013.1"/>
</dbReference>
<protein>
    <submittedName>
        <fullName evidence="1">2'-5' RNA ligase family protein</fullName>
    </submittedName>
</protein>
<dbReference type="AlphaFoldDB" id="A0A4S8PEA4"/>
<evidence type="ECO:0000313" key="2">
    <source>
        <dbReference type="Proteomes" id="UP000305792"/>
    </source>
</evidence>
<dbReference type="Proteomes" id="UP000305792">
    <property type="component" value="Unassembled WGS sequence"/>
</dbReference>
<dbReference type="GO" id="GO:0016874">
    <property type="term" value="F:ligase activity"/>
    <property type="evidence" value="ECO:0007669"/>
    <property type="project" value="UniProtKB-KW"/>
</dbReference>
<reference evidence="1 2" key="1">
    <citation type="journal article" date="2018" name="Int. J. Syst. Evol. Microbiol.">
        <title>Glycomyces paridis sp. nov., isolated from the medicinal plant Paris polyphylla.</title>
        <authorList>
            <person name="Fang X.M."/>
            <person name="Bai J.L."/>
            <person name="Su J."/>
            <person name="Zhao L.L."/>
            <person name="Liu H.Y."/>
            <person name="Ma B.P."/>
            <person name="Zhang Y.Q."/>
            <person name="Yu L.Y."/>
        </authorList>
    </citation>
    <scope>NUCLEOTIDE SEQUENCE [LARGE SCALE GENOMIC DNA]</scope>
    <source>
        <strain evidence="1 2">CPCC 204357</strain>
    </source>
</reference>
<dbReference type="SUPFAM" id="SSF55144">
    <property type="entry name" value="LigT-like"/>
    <property type="match status" value="1"/>
</dbReference>
<gene>
    <name evidence="1" type="ORF">E9998_16955</name>
</gene>
<organism evidence="1 2">
    <name type="scientific">Glycomyces paridis</name>
    <dbReference type="NCBI Taxonomy" id="2126555"/>
    <lineage>
        <taxon>Bacteria</taxon>
        <taxon>Bacillati</taxon>
        <taxon>Actinomycetota</taxon>
        <taxon>Actinomycetes</taxon>
        <taxon>Glycomycetales</taxon>
        <taxon>Glycomycetaceae</taxon>
        <taxon>Glycomyces</taxon>
    </lineage>
</organism>
<dbReference type="EMBL" id="STGX01000013">
    <property type="protein sequence ID" value="THV26684.1"/>
    <property type="molecule type" value="Genomic_DNA"/>
</dbReference>
<proteinExistence type="predicted"/>
<keyword evidence="1" id="KW-0436">Ligase</keyword>